<proteinExistence type="predicted"/>
<keyword evidence="3" id="KW-1185">Reference proteome</keyword>
<evidence type="ECO:0008006" key="4">
    <source>
        <dbReference type="Google" id="ProtNLM"/>
    </source>
</evidence>
<reference evidence="2 3" key="1">
    <citation type="submission" date="2021-06" db="EMBL/GenBank/DDBJ databases">
        <title>A haploid diamondback moth (Plutella xylostella L.) genome assembly resolves 31 chromosomes and identifies a diamide resistance mutation.</title>
        <authorList>
            <person name="Ward C.M."/>
            <person name="Perry K.D."/>
            <person name="Baker G."/>
            <person name="Powis K."/>
            <person name="Heckel D.G."/>
            <person name="Baxter S.W."/>
        </authorList>
    </citation>
    <scope>NUCLEOTIDE SEQUENCE [LARGE SCALE GENOMIC DNA]</scope>
    <source>
        <strain evidence="2 3">LV</strain>
        <tissue evidence="2">Single pupa</tissue>
    </source>
</reference>
<dbReference type="Proteomes" id="UP000823941">
    <property type="component" value="Chromosome 10"/>
</dbReference>
<feature type="non-terminal residue" evidence="2">
    <location>
        <position position="1"/>
    </location>
</feature>
<dbReference type="EMBL" id="JAHIBW010000010">
    <property type="protein sequence ID" value="KAG7307033.1"/>
    <property type="molecule type" value="Genomic_DNA"/>
</dbReference>
<evidence type="ECO:0000256" key="1">
    <source>
        <dbReference type="SAM" id="MobiDB-lite"/>
    </source>
</evidence>
<feature type="region of interest" description="Disordered" evidence="1">
    <location>
        <begin position="135"/>
        <end position="229"/>
    </location>
</feature>
<accession>A0ABQ7QPS5</accession>
<comment type="caution">
    <text evidence="2">The sequence shown here is derived from an EMBL/GenBank/DDBJ whole genome shotgun (WGS) entry which is preliminary data.</text>
</comment>
<feature type="region of interest" description="Disordered" evidence="1">
    <location>
        <begin position="1"/>
        <end position="23"/>
    </location>
</feature>
<feature type="compositionally biased region" description="Polar residues" evidence="1">
    <location>
        <begin position="219"/>
        <end position="229"/>
    </location>
</feature>
<evidence type="ECO:0000313" key="3">
    <source>
        <dbReference type="Proteomes" id="UP000823941"/>
    </source>
</evidence>
<gene>
    <name evidence="2" type="ORF">JYU34_007165</name>
</gene>
<organism evidence="2 3">
    <name type="scientific">Plutella xylostella</name>
    <name type="common">Diamondback moth</name>
    <name type="synonym">Plutella maculipennis</name>
    <dbReference type="NCBI Taxonomy" id="51655"/>
    <lineage>
        <taxon>Eukaryota</taxon>
        <taxon>Metazoa</taxon>
        <taxon>Ecdysozoa</taxon>
        <taxon>Arthropoda</taxon>
        <taxon>Hexapoda</taxon>
        <taxon>Insecta</taxon>
        <taxon>Pterygota</taxon>
        <taxon>Neoptera</taxon>
        <taxon>Endopterygota</taxon>
        <taxon>Lepidoptera</taxon>
        <taxon>Glossata</taxon>
        <taxon>Ditrysia</taxon>
        <taxon>Yponomeutoidea</taxon>
        <taxon>Plutellidae</taxon>
        <taxon>Plutella</taxon>
    </lineage>
</organism>
<protein>
    <recommendedName>
        <fullName evidence="4">SH3 domain-containing protein</fullName>
    </recommendedName>
</protein>
<name>A0ABQ7QPS5_PLUXY</name>
<evidence type="ECO:0000313" key="2">
    <source>
        <dbReference type="EMBL" id="KAG7307033.1"/>
    </source>
</evidence>
<feature type="compositionally biased region" description="Low complexity" evidence="1">
    <location>
        <begin position="151"/>
        <end position="173"/>
    </location>
</feature>
<sequence length="229" mass="24929">DVTNSNDAQPPPPSARECDSSTSVAEAKSNVLKKQISQCNQFGGKRQIKFTDGDTVLIKSFYNNGTKHTWVKGIINEAIGNRMYKVFVPHLQLHLRKHVDQLLMYKGNDRSNESEYVGEIPIVSEHCMDVLVNEDGESQASSSRDDRGECSAAAPRPGAPAAAAAAAAAGSSAPPSPPPARQQPDQASEPALLDTPRSPQPQPQDGNESHDDRRYPIRSTRNLNINYKL</sequence>